<accession>A0A413FCR8</accession>
<proteinExistence type="predicted"/>
<comment type="caution">
    <text evidence="1">The sequence shown here is derived from an EMBL/GenBank/DDBJ whole genome shotgun (WGS) entry which is preliminary data.</text>
</comment>
<dbReference type="EMBL" id="QSBM01000013">
    <property type="protein sequence ID" value="RGX27344.1"/>
    <property type="molecule type" value="Genomic_DNA"/>
</dbReference>
<dbReference type="OrthoDB" id="9810361at2"/>
<evidence type="ECO:0000313" key="2">
    <source>
        <dbReference type="Proteomes" id="UP000283880"/>
    </source>
</evidence>
<dbReference type="Pfam" id="PF03692">
    <property type="entry name" value="CxxCxxCC"/>
    <property type="match status" value="1"/>
</dbReference>
<name>A0A413FCR8_9FIRM</name>
<gene>
    <name evidence="1" type="ORF">DWV29_16945</name>
</gene>
<reference evidence="1 2" key="1">
    <citation type="submission" date="2018-08" db="EMBL/GenBank/DDBJ databases">
        <title>A genome reference for cultivated species of the human gut microbiota.</title>
        <authorList>
            <person name="Zou Y."/>
            <person name="Xue W."/>
            <person name="Luo G."/>
        </authorList>
    </citation>
    <scope>NUCLEOTIDE SEQUENCE [LARGE SCALE GENOMIC DNA]</scope>
    <source>
        <strain evidence="1 2">AF04-15</strain>
    </source>
</reference>
<dbReference type="PANTHER" id="PTHR35866:SF1">
    <property type="entry name" value="YKGJ FAMILY CYSTEINE CLUSTER PROTEIN"/>
    <property type="match status" value="1"/>
</dbReference>
<dbReference type="InterPro" id="IPR005358">
    <property type="entry name" value="Puta_zinc/iron-chelating_dom"/>
</dbReference>
<sequence length="228" mass="26883">MEEQSKTLAVSVRAKEFVSYHCSCCGHCCRHIENCVMVESLDAYRMAKHLRNQHCGISSTDDVLLRYCEPMPLTDEGYPIYVLKTVGADATCIFLRENQCSIYAARPRTCRLYPFSVGPGERGRDFEYCLCFDDNQQHHFNSGKVLVKDWLYHNFPKEDKEFLKQQYLVIPEIGRLMHRMPEEMRQAAVFKILFYHYYHFELDQPFLPQYEQNNRSLLNELRKLAPSE</sequence>
<evidence type="ECO:0000313" key="1">
    <source>
        <dbReference type="EMBL" id="RGX27344.1"/>
    </source>
</evidence>
<organism evidence="1 2">
    <name type="scientific">Enterocloster asparagiformis</name>
    <dbReference type="NCBI Taxonomy" id="333367"/>
    <lineage>
        <taxon>Bacteria</taxon>
        <taxon>Bacillati</taxon>
        <taxon>Bacillota</taxon>
        <taxon>Clostridia</taxon>
        <taxon>Lachnospirales</taxon>
        <taxon>Lachnospiraceae</taxon>
        <taxon>Enterocloster</taxon>
    </lineage>
</organism>
<dbReference type="Proteomes" id="UP000283880">
    <property type="component" value="Unassembled WGS sequence"/>
</dbReference>
<dbReference type="AlphaFoldDB" id="A0A413FCR8"/>
<dbReference type="RefSeq" id="WP_040411871.1">
    <property type="nucleotide sequence ID" value="NZ_BAABXR010000001.1"/>
</dbReference>
<dbReference type="PANTHER" id="PTHR35866">
    <property type="entry name" value="PUTATIVE-RELATED"/>
    <property type="match status" value="1"/>
</dbReference>
<protein>
    <submittedName>
        <fullName evidence="1">YkgJ family cysteine cluster protein</fullName>
    </submittedName>
</protein>